<comment type="caution">
    <text evidence="2">The sequence shown here is derived from an EMBL/GenBank/DDBJ whole genome shotgun (WGS) entry which is preliminary data.</text>
</comment>
<dbReference type="Proteomes" id="UP001558652">
    <property type="component" value="Unassembled WGS sequence"/>
</dbReference>
<dbReference type="EMBL" id="JBFDAA010000012">
    <property type="protein sequence ID" value="KAL1123581.1"/>
    <property type="molecule type" value="Genomic_DNA"/>
</dbReference>
<protein>
    <submittedName>
        <fullName evidence="2">Uncharacterized protein</fullName>
    </submittedName>
</protein>
<reference evidence="2 3" key="1">
    <citation type="submission" date="2024-07" db="EMBL/GenBank/DDBJ databases">
        <title>Chromosome-level genome assembly of the water stick insect Ranatra chinensis (Heteroptera: Nepidae).</title>
        <authorList>
            <person name="Liu X."/>
        </authorList>
    </citation>
    <scope>NUCLEOTIDE SEQUENCE [LARGE SCALE GENOMIC DNA]</scope>
    <source>
        <strain evidence="2">Cailab_2021Rc</strain>
        <tissue evidence="2">Muscle</tissue>
    </source>
</reference>
<sequence>MSQARINRLISENRAIVGEPQLKRHGSKKSAAVSPPLPPPPLQCAVVTARQQEESERWEQAAAKESSRLAFALLGPPSPPQPLNLSTPKAVQPFDNPEGSIIKDILLKARSGSQYRRQQTVPSSVLGLLLVNSIPISVQIRHGSCPPVTPPASCVHYLDTYIDKRVTWNPRKRVRLIDPIGKFGLLQFSLGNELTIYDMILKPTQCRDVGLSQEV</sequence>
<organism evidence="2 3">
    <name type="scientific">Ranatra chinensis</name>
    <dbReference type="NCBI Taxonomy" id="642074"/>
    <lineage>
        <taxon>Eukaryota</taxon>
        <taxon>Metazoa</taxon>
        <taxon>Ecdysozoa</taxon>
        <taxon>Arthropoda</taxon>
        <taxon>Hexapoda</taxon>
        <taxon>Insecta</taxon>
        <taxon>Pterygota</taxon>
        <taxon>Neoptera</taxon>
        <taxon>Paraneoptera</taxon>
        <taxon>Hemiptera</taxon>
        <taxon>Heteroptera</taxon>
        <taxon>Panheteroptera</taxon>
        <taxon>Nepomorpha</taxon>
        <taxon>Nepidae</taxon>
        <taxon>Ranatrinae</taxon>
        <taxon>Ranatra</taxon>
    </lineage>
</organism>
<gene>
    <name evidence="2" type="ORF">AAG570_002657</name>
</gene>
<dbReference type="AlphaFoldDB" id="A0ABD0Y893"/>
<evidence type="ECO:0000313" key="2">
    <source>
        <dbReference type="EMBL" id="KAL1123581.1"/>
    </source>
</evidence>
<accession>A0ABD0Y893</accession>
<evidence type="ECO:0000256" key="1">
    <source>
        <dbReference type="SAM" id="MobiDB-lite"/>
    </source>
</evidence>
<name>A0ABD0Y893_9HEMI</name>
<keyword evidence="3" id="KW-1185">Reference proteome</keyword>
<feature type="region of interest" description="Disordered" evidence="1">
    <location>
        <begin position="12"/>
        <end position="41"/>
    </location>
</feature>
<proteinExistence type="predicted"/>
<evidence type="ECO:0000313" key="3">
    <source>
        <dbReference type="Proteomes" id="UP001558652"/>
    </source>
</evidence>